<name>A0AAV9IQE1_CYACA</name>
<reference evidence="7 8" key="1">
    <citation type="submission" date="2022-07" db="EMBL/GenBank/DDBJ databases">
        <title>Genome-wide signatures of adaptation to extreme environments.</title>
        <authorList>
            <person name="Cho C.H."/>
            <person name="Yoon H.S."/>
        </authorList>
    </citation>
    <scope>NUCLEOTIDE SEQUENCE [LARGE SCALE GENOMIC DNA]</scope>
    <source>
        <strain evidence="7 8">DBV 063 E5</strain>
    </source>
</reference>
<dbReference type="InterPro" id="IPR043519">
    <property type="entry name" value="NT_sf"/>
</dbReference>
<evidence type="ECO:0000259" key="4">
    <source>
        <dbReference type="PROSITE" id="PS51671"/>
    </source>
</evidence>
<dbReference type="InterPro" id="IPR045865">
    <property type="entry name" value="ACT-like_dom_sf"/>
</dbReference>
<dbReference type="GO" id="GO:0015969">
    <property type="term" value="P:guanosine tetraphosphate metabolic process"/>
    <property type="evidence" value="ECO:0007669"/>
    <property type="project" value="InterPro"/>
</dbReference>
<feature type="region of interest" description="Disordered" evidence="3">
    <location>
        <begin position="58"/>
        <end position="110"/>
    </location>
</feature>
<dbReference type="InterPro" id="IPR002912">
    <property type="entry name" value="ACT_dom"/>
</dbReference>
<feature type="compositionally biased region" description="Basic and acidic residues" evidence="3">
    <location>
        <begin position="67"/>
        <end position="77"/>
    </location>
</feature>
<proteinExistence type="inferred from homology"/>
<dbReference type="InterPro" id="IPR007685">
    <property type="entry name" value="RelA_SpoT"/>
</dbReference>
<evidence type="ECO:0000259" key="5">
    <source>
        <dbReference type="PROSITE" id="PS51831"/>
    </source>
</evidence>
<dbReference type="CDD" id="cd05399">
    <property type="entry name" value="NT_Rel-Spo_like"/>
    <property type="match status" value="1"/>
</dbReference>
<dbReference type="Pfam" id="PF13291">
    <property type="entry name" value="ACT_4"/>
    <property type="match status" value="1"/>
</dbReference>
<dbReference type="InterPro" id="IPR012675">
    <property type="entry name" value="Beta-grasp_dom_sf"/>
</dbReference>
<evidence type="ECO:0000256" key="1">
    <source>
        <dbReference type="ARBA" id="ARBA00007476"/>
    </source>
</evidence>
<feature type="domain" description="HD" evidence="5">
    <location>
        <begin position="174"/>
        <end position="276"/>
    </location>
</feature>
<comment type="caution">
    <text evidence="7">The sequence shown here is derived from an EMBL/GenBank/DDBJ whole genome shotgun (WGS) entry which is preliminary data.</text>
</comment>
<evidence type="ECO:0000313" key="7">
    <source>
        <dbReference type="EMBL" id="KAK4534411.1"/>
    </source>
</evidence>
<dbReference type="EMBL" id="JANCYW010000001">
    <property type="protein sequence ID" value="KAK4534411.1"/>
    <property type="molecule type" value="Genomic_DNA"/>
</dbReference>
<dbReference type="PROSITE" id="PS51831">
    <property type="entry name" value="HD"/>
    <property type="match status" value="1"/>
</dbReference>
<dbReference type="PROSITE" id="PS51671">
    <property type="entry name" value="ACT"/>
    <property type="match status" value="1"/>
</dbReference>
<dbReference type="SUPFAM" id="SSF81271">
    <property type="entry name" value="TGS-like"/>
    <property type="match status" value="1"/>
</dbReference>
<dbReference type="Gene3D" id="3.30.70.260">
    <property type="match status" value="1"/>
</dbReference>
<feature type="region of interest" description="Disordered" evidence="3">
    <location>
        <begin position="903"/>
        <end position="936"/>
    </location>
</feature>
<dbReference type="Proteomes" id="UP001301350">
    <property type="component" value="Unassembled WGS sequence"/>
</dbReference>
<evidence type="ECO:0000256" key="3">
    <source>
        <dbReference type="SAM" id="MobiDB-lite"/>
    </source>
</evidence>
<dbReference type="SUPFAM" id="SSF55021">
    <property type="entry name" value="ACT-like"/>
    <property type="match status" value="1"/>
</dbReference>
<sequence>MSPAFVAYGAERLLAGRGGALRRRRGAGVVRGRDSGAARPELFSSAVGRCTWGRWGRRRPPGALEHSSVRRPADSPRRPQLRMSQPQQRPISSSEQRPMESASDAGAIEPPVELAVGPVPAATEVEAACANIMRTELGAKVAYLGPVIYFNIEQALVFAYQALHRRAAPDAESPVRHAVAVAAILAELQMDADTVIAALLYDVVEERGTSVEQIAQMFGKDVARLVEGEAKVSKLPRMADARIADEQMENLRQMFIAMTSDFRIIVIKLADRLQQMRSLGRASPPQQEQIARETLDIFAPLAHRLGIWSVKSELENLAFRFLYPDEYRRIRSLIEGRMPTYKRILEESKQQLEQALSEDVILRRVVKRIEVAARSKELYSIWQKVQRGKGQRLDQIYDLVALRVTLEPRREDDDAAFDARSAEEQGKRKEDESSLCYYVLGIVHQLWHPVPGRVKDYIAFPKPNGYQSLHTTVVVNGGREQAPLEVQIRTREMDRMAEYGMAAHWYFKEQHMQMASTNTWLRSISEWSEDVKSSREFVELVRRELLGNRVFVFVNDGALGDATRILNLPRGSSVVDVAFAIHADVGLRMIAAKVNGTMVPMNYVVQNADLVQIVKSKYSPGPSIEWMQYAKTRVARSALRHFFTHVQSSRQFMDEAWGSLAAADADDAGVDAEVVLPAEAEDASASGMESSTTTTAAADDTAAATLAHQASAAADFADEAPMRTRPSEEAAAGLVPTACADGTFVRADGSPLLHAKLARCCYPLPGDEVFAYQPRAVSSPLHKCTVHRMDCAHGQRLLAQRLERCDTGIRWHAADAVERDAATPPRYPACIQAVCVDRNGLLSDVSGAIIDQGVKILLTRSASSDKMALLEFCVEVTGSPQLRQLSESLYAVRGVVRIERMGSSAPSAVAERPANETVSEDSAAPGRTEADHHRVQ</sequence>
<feature type="compositionally biased region" description="Polar residues" evidence="3">
    <location>
        <begin position="82"/>
        <end position="96"/>
    </location>
</feature>
<organism evidence="7 8">
    <name type="scientific">Cyanidium caldarium</name>
    <name type="common">Red alga</name>
    <dbReference type="NCBI Taxonomy" id="2771"/>
    <lineage>
        <taxon>Eukaryota</taxon>
        <taxon>Rhodophyta</taxon>
        <taxon>Bangiophyceae</taxon>
        <taxon>Cyanidiales</taxon>
        <taxon>Cyanidiaceae</taxon>
        <taxon>Cyanidium</taxon>
    </lineage>
</organism>
<protein>
    <recommendedName>
        <fullName evidence="2">GTP diphosphokinase</fullName>
        <ecNumber evidence="2">2.7.6.5</ecNumber>
    </recommendedName>
</protein>
<dbReference type="Pfam" id="PF13328">
    <property type="entry name" value="HD_4"/>
    <property type="match status" value="1"/>
</dbReference>
<accession>A0AAV9IQE1</accession>
<dbReference type="SUPFAM" id="SSF109604">
    <property type="entry name" value="HD-domain/PDEase-like"/>
    <property type="match status" value="1"/>
</dbReference>
<dbReference type="Pfam" id="PF02824">
    <property type="entry name" value="TGS"/>
    <property type="match status" value="1"/>
</dbReference>
<dbReference type="InterPro" id="IPR012676">
    <property type="entry name" value="TGS-like"/>
</dbReference>
<dbReference type="EC" id="2.7.6.5" evidence="2"/>
<dbReference type="Pfam" id="PF04607">
    <property type="entry name" value="RelA_SpoT"/>
    <property type="match status" value="1"/>
</dbReference>
<dbReference type="SUPFAM" id="SSF81301">
    <property type="entry name" value="Nucleotidyltransferase"/>
    <property type="match status" value="1"/>
</dbReference>
<dbReference type="Gene3D" id="3.30.460.10">
    <property type="entry name" value="Beta Polymerase, domain 2"/>
    <property type="match status" value="1"/>
</dbReference>
<dbReference type="InterPro" id="IPR006674">
    <property type="entry name" value="HD_domain"/>
</dbReference>
<dbReference type="PANTHER" id="PTHR43061">
    <property type="entry name" value="GTP DIPHOSPHOKINASE RSH1, CHLOROPLASTIC-RELATED"/>
    <property type="match status" value="1"/>
</dbReference>
<keyword evidence="8" id="KW-1185">Reference proteome</keyword>
<feature type="domain" description="ACT" evidence="4">
    <location>
        <begin position="830"/>
        <end position="903"/>
    </location>
</feature>
<dbReference type="FunFam" id="1.10.3210.10:FF:000001">
    <property type="entry name" value="GTP pyrophosphokinase RelA"/>
    <property type="match status" value="1"/>
</dbReference>
<gene>
    <name evidence="7" type="ORF">CDCA_CDCA01G0436</name>
</gene>
<dbReference type="Gene3D" id="1.10.3210.10">
    <property type="entry name" value="Hypothetical protein af1432"/>
    <property type="match status" value="1"/>
</dbReference>
<comment type="similarity">
    <text evidence="1">Belongs to the RelA/SpoT family.</text>
</comment>
<dbReference type="PROSITE" id="PS51880">
    <property type="entry name" value="TGS"/>
    <property type="match status" value="1"/>
</dbReference>
<evidence type="ECO:0000256" key="2">
    <source>
        <dbReference type="ARBA" id="ARBA00013251"/>
    </source>
</evidence>
<feature type="domain" description="TGS" evidence="6">
    <location>
        <begin position="548"/>
        <end position="615"/>
    </location>
</feature>
<dbReference type="GO" id="GO:0008728">
    <property type="term" value="F:GTP diphosphokinase activity"/>
    <property type="evidence" value="ECO:0007669"/>
    <property type="project" value="UniProtKB-EC"/>
</dbReference>
<dbReference type="InterPro" id="IPR004095">
    <property type="entry name" value="TGS"/>
</dbReference>
<dbReference type="PANTHER" id="PTHR43061:SF1">
    <property type="entry name" value="GTP DIPHOSPHOKINASE RSH1, CHLOROPLASTIC-RELATED"/>
    <property type="match status" value="1"/>
</dbReference>
<evidence type="ECO:0000313" key="8">
    <source>
        <dbReference type="Proteomes" id="UP001301350"/>
    </source>
</evidence>
<dbReference type="SMART" id="SM00954">
    <property type="entry name" value="RelA_SpoT"/>
    <property type="match status" value="1"/>
</dbReference>
<dbReference type="Gene3D" id="3.10.20.30">
    <property type="match status" value="1"/>
</dbReference>
<evidence type="ECO:0000259" key="6">
    <source>
        <dbReference type="PROSITE" id="PS51880"/>
    </source>
</evidence>
<dbReference type="AlphaFoldDB" id="A0AAV9IQE1"/>